<accession>A0ABW2FT84</accession>
<gene>
    <name evidence="2" type="ORF">ACFQMG_12965</name>
</gene>
<dbReference type="Gene3D" id="3.30.420.40">
    <property type="match status" value="4"/>
</dbReference>
<dbReference type="InterPro" id="IPR002731">
    <property type="entry name" value="ATPase_BadF"/>
</dbReference>
<name>A0ABW2FT84_9ACTN</name>
<evidence type="ECO:0000259" key="1">
    <source>
        <dbReference type="Pfam" id="PF01869"/>
    </source>
</evidence>
<evidence type="ECO:0000313" key="2">
    <source>
        <dbReference type="EMBL" id="MFC7180466.1"/>
    </source>
</evidence>
<proteinExistence type="predicted"/>
<dbReference type="RefSeq" id="WP_380231105.1">
    <property type="nucleotide sequence ID" value="NZ_JBHSVH010000002.1"/>
</dbReference>
<dbReference type="PANTHER" id="PTHR43190">
    <property type="entry name" value="N-ACETYL-D-GLUCOSAMINE KINASE"/>
    <property type="match status" value="1"/>
</dbReference>
<reference evidence="3" key="1">
    <citation type="journal article" date="2019" name="Int. J. Syst. Evol. Microbiol.">
        <title>The Global Catalogue of Microorganisms (GCM) 10K type strain sequencing project: providing services to taxonomists for standard genome sequencing and annotation.</title>
        <authorList>
            <consortium name="The Broad Institute Genomics Platform"/>
            <consortium name="The Broad Institute Genome Sequencing Center for Infectious Disease"/>
            <person name="Wu L."/>
            <person name="Ma J."/>
        </authorList>
    </citation>
    <scope>NUCLEOTIDE SEQUENCE [LARGE SCALE GENOMIC DNA]</scope>
    <source>
        <strain evidence="3">CGMCC 1.12859</strain>
    </source>
</reference>
<protein>
    <submittedName>
        <fullName evidence="2">N-acetylglucosamine kinase</fullName>
    </submittedName>
</protein>
<organism evidence="2 3">
    <name type="scientific">Kitasatospora paranensis</name>
    <dbReference type="NCBI Taxonomy" id="258053"/>
    <lineage>
        <taxon>Bacteria</taxon>
        <taxon>Bacillati</taxon>
        <taxon>Actinomycetota</taxon>
        <taxon>Actinomycetes</taxon>
        <taxon>Kitasatosporales</taxon>
        <taxon>Streptomycetaceae</taxon>
        <taxon>Kitasatospora</taxon>
    </lineage>
</organism>
<dbReference type="InterPro" id="IPR052519">
    <property type="entry name" value="Euk-type_GlcNAc_Kinase"/>
</dbReference>
<keyword evidence="2" id="KW-0808">Transferase</keyword>
<dbReference type="InterPro" id="IPR043129">
    <property type="entry name" value="ATPase_NBD"/>
</dbReference>
<comment type="caution">
    <text evidence="2">The sequence shown here is derived from an EMBL/GenBank/DDBJ whole genome shotgun (WGS) entry which is preliminary data.</text>
</comment>
<dbReference type="Proteomes" id="UP001596435">
    <property type="component" value="Unassembled WGS sequence"/>
</dbReference>
<keyword evidence="3" id="KW-1185">Reference proteome</keyword>
<dbReference type="Pfam" id="PF01869">
    <property type="entry name" value="BcrAD_BadFG"/>
    <property type="match status" value="1"/>
</dbReference>
<dbReference type="PANTHER" id="PTHR43190:SF3">
    <property type="entry name" value="N-ACETYL-D-GLUCOSAMINE KINASE"/>
    <property type="match status" value="1"/>
</dbReference>
<evidence type="ECO:0000313" key="3">
    <source>
        <dbReference type="Proteomes" id="UP001596435"/>
    </source>
</evidence>
<dbReference type="SUPFAM" id="SSF53067">
    <property type="entry name" value="Actin-like ATPase domain"/>
    <property type="match status" value="2"/>
</dbReference>
<dbReference type="EMBL" id="JBHTAJ010000020">
    <property type="protein sequence ID" value="MFC7180466.1"/>
    <property type="molecule type" value="Genomic_DNA"/>
</dbReference>
<keyword evidence="2" id="KW-0418">Kinase</keyword>
<feature type="domain" description="ATPase BadF/BadG/BcrA/BcrD type" evidence="1">
    <location>
        <begin position="6"/>
        <end position="326"/>
    </location>
</feature>
<sequence length="348" mass="33793">MTDLVLGVDAGGTGTRCVLATADGRIVGRGSAGGANFRSSGGREAARGQLAAALRAALGDTDRGLVRAGVLGLAGAGAAGHRTAGELAADAWSDAGLPGLPTVVPDLTVAFAAATDEPSGTLLLAGTGAIAARFEQRELVRRSDGHGWLLGDEGSGVWLGLNALRAVLAALDGRTGPTALTVPVAADLLGGPGAADLLCAPGDADRPGEPGGAARPGGTAEAEPAGLCQRLVAVAYPPQPARLAALAPLVEAAARAGDATAAALVDEAARLLLCSLQAVEPDGPSGPLALAGSLLLNDTLTAARVAGALPGRALLPARDPAAGAAALALRAVLPPGAAAPAHRRLLTA</sequence>
<dbReference type="GO" id="GO:0016301">
    <property type="term" value="F:kinase activity"/>
    <property type="evidence" value="ECO:0007669"/>
    <property type="project" value="UniProtKB-KW"/>
</dbReference>